<organism evidence="2 3">
    <name type="scientific">Aphidius gifuensis</name>
    <name type="common">Parasitoid wasp</name>
    <dbReference type="NCBI Taxonomy" id="684658"/>
    <lineage>
        <taxon>Eukaryota</taxon>
        <taxon>Metazoa</taxon>
        <taxon>Ecdysozoa</taxon>
        <taxon>Arthropoda</taxon>
        <taxon>Hexapoda</taxon>
        <taxon>Insecta</taxon>
        <taxon>Pterygota</taxon>
        <taxon>Neoptera</taxon>
        <taxon>Endopterygota</taxon>
        <taxon>Hymenoptera</taxon>
        <taxon>Apocrita</taxon>
        <taxon>Ichneumonoidea</taxon>
        <taxon>Braconidae</taxon>
        <taxon>Aphidiinae</taxon>
        <taxon>Aphidius</taxon>
    </lineage>
</organism>
<dbReference type="Proteomes" id="UP000639338">
    <property type="component" value="Unassembled WGS sequence"/>
</dbReference>
<feature type="region of interest" description="Disordered" evidence="1">
    <location>
        <begin position="114"/>
        <end position="141"/>
    </location>
</feature>
<proteinExistence type="predicted"/>
<dbReference type="EMBL" id="JACMRX010000001">
    <property type="protein sequence ID" value="KAF7997775.1"/>
    <property type="molecule type" value="Genomic_DNA"/>
</dbReference>
<keyword evidence="3" id="KW-1185">Reference proteome</keyword>
<comment type="caution">
    <text evidence="2">The sequence shown here is derived from an EMBL/GenBank/DDBJ whole genome shotgun (WGS) entry which is preliminary data.</text>
</comment>
<feature type="compositionally biased region" description="Acidic residues" evidence="1">
    <location>
        <begin position="129"/>
        <end position="141"/>
    </location>
</feature>
<name>A0A835CYL2_APHGI</name>
<sequence>MDLPKLKREDPSVSGVTPILQVLEITQITRSSYLLVVSDQETTAFAKLEVDPDTYLNTITPSSIIELVKYKPCWGEKKAKFTLVIAEFIVLSPGQTNTKVVNIKCDSSGSDTVVDSDAPSVSNGTDMTIDSDEDFEDYFDD</sequence>
<reference evidence="2 3" key="1">
    <citation type="submission" date="2020-08" db="EMBL/GenBank/DDBJ databases">
        <title>Aphidius gifuensis genome sequencing and assembly.</title>
        <authorList>
            <person name="Du Z."/>
        </authorList>
    </citation>
    <scope>NUCLEOTIDE SEQUENCE [LARGE SCALE GENOMIC DNA]</scope>
    <source>
        <strain evidence="2">YNYX2018</strain>
        <tissue evidence="2">Adults</tissue>
    </source>
</reference>
<evidence type="ECO:0000313" key="3">
    <source>
        <dbReference type="Proteomes" id="UP000639338"/>
    </source>
</evidence>
<protein>
    <submittedName>
        <fullName evidence="2">Uncharacterized protein</fullName>
    </submittedName>
</protein>
<gene>
    <name evidence="2" type="ORF">HCN44_009173</name>
</gene>
<dbReference type="AlphaFoldDB" id="A0A835CYL2"/>
<accession>A0A835CYL2</accession>
<feature type="compositionally biased region" description="Polar residues" evidence="1">
    <location>
        <begin position="119"/>
        <end position="128"/>
    </location>
</feature>
<evidence type="ECO:0000256" key="1">
    <source>
        <dbReference type="SAM" id="MobiDB-lite"/>
    </source>
</evidence>
<evidence type="ECO:0000313" key="2">
    <source>
        <dbReference type="EMBL" id="KAF7997775.1"/>
    </source>
</evidence>